<reference evidence="1 2" key="2">
    <citation type="journal article" date="2022" name="Mol. Ecol. Resour.">
        <title>The genomes of chicory, endive, great burdock and yacon provide insights into Asteraceae paleo-polyploidization history and plant inulin production.</title>
        <authorList>
            <person name="Fan W."/>
            <person name="Wang S."/>
            <person name="Wang H."/>
            <person name="Wang A."/>
            <person name="Jiang F."/>
            <person name="Liu H."/>
            <person name="Zhao H."/>
            <person name="Xu D."/>
            <person name="Zhang Y."/>
        </authorList>
    </citation>
    <scope>NUCLEOTIDE SEQUENCE [LARGE SCALE GENOMIC DNA]</scope>
    <source>
        <strain evidence="2">cv. Yunnan</strain>
        <tissue evidence="1">Leaves</tissue>
    </source>
</reference>
<evidence type="ECO:0000313" key="1">
    <source>
        <dbReference type="EMBL" id="KAI3756149.1"/>
    </source>
</evidence>
<name>A0ACB9EB28_9ASTR</name>
<comment type="caution">
    <text evidence="1">The sequence shown here is derived from an EMBL/GenBank/DDBJ whole genome shotgun (WGS) entry which is preliminary data.</text>
</comment>
<keyword evidence="2" id="KW-1185">Reference proteome</keyword>
<sequence>MFPDGVGAYVDLMQNLIPEMKDGIVRTAIDTGCGVASWGGDLLDRGIITVSLAPRDNHEAQVQFALEHGIPAILGILSTHRLPFPSNSFDMAHCSRCLIPWPKFGVIYLVEIQRILRPGGFWVISGPPINYETHWKGWNTTIEEQKSNYEKLQELLTSMCFKLYNIKDDIAVWQKSTDKSCYKQLNTLDNYPPKCDDAIEPDSGWYTPLRPCVVVPNPKYKKSSLESIAKWPKRLHVAPERVVDVCASGGAFKKDNHKWKSRVKHYKKLLPALVMNVVSSYAPNTLPVVFDRGLIGTFHDWCEAFSTYPRTYDLLHVDGLFTTESHRCDMKYMLLEMDRILRPKGYTIIRESSYYIDAITTIAKGMKWDCFKEAAEYNIETEKVLICRKELESTCMVTYFRSGI</sequence>
<accession>A0ACB9EB28</accession>
<dbReference type="EMBL" id="CM042035">
    <property type="protein sequence ID" value="KAI3756149.1"/>
    <property type="molecule type" value="Genomic_DNA"/>
</dbReference>
<protein>
    <submittedName>
        <fullName evidence="1">Uncharacterized protein</fullName>
    </submittedName>
</protein>
<proteinExistence type="predicted"/>
<dbReference type="Proteomes" id="UP001056120">
    <property type="component" value="Linkage Group LG18"/>
</dbReference>
<organism evidence="1 2">
    <name type="scientific">Smallanthus sonchifolius</name>
    <dbReference type="NCBI Taxonomy" id="185202"/>
    <lineage>
        <taxon>Eukaryota</taxon>
        <taxon>Viridiplantae</taxon>
        <taxon>Streptophyta</taxon>
        <taxon>Embryophyta</taxon>
        <taxon>Tracheophyta</taxon>
        <taxon>Spermatophyta</taxon>
        <taxon>Magnoliopsida</taxon>
        <taxon>eudicotyledons</taxon>
        <taxon>Gunneridae</taxon>
        <taxon>Pentapetalae</taxon>
        <taxon>asterids</taxon>
        <taxon>campanulids</taxon>
        <taxon>Asterales</taxon>
        <taxon>Asteraceae</taxon>
        <taxon>Asteroideae</taxon>
        <taxon>Heliantheae alliance</taxon>
        <taxon>Millerieae</taxon>
        <taxon>Smallanthus</taxon>
    </lineage>
</organism>
<reference evidence="2" key="1">
    <citation type="journal article" date="2022" name="Mol. Ecol. Resour.">
        <title>The genomes of chicory, endive, great burdock and yacon provide insights into Asteraceae palaeo-polyploidization history and plant inulin production.</title>
        <authorList>
            <person name="Fan W."/>
            <person name="Wang S."/>
            <person name="Wang H."/>
            <person name="Wang A."/>
            <person name="Jiang F."/>
            <person name="Liu H."/>
            <person name="Zhao H."/>
            <person name="Xu D."/>
            <person name="Zhang Y."/>
        </authorList>
    </citation>
    <scope>NUCLEOTIDE SEQUENCE [LARGE SCALE GENOMIC DNA]</scope>
    <source>
        <strain evidence="2">cv. Yunnan</strain>
    </source>
</reference>
<evidence type="ECO:0000313" key="2">
    <source>
        <dbReference type="Proteomes" id="UP001056120"/>
    </source>
</evidence>
<gene>
    <name evidence="1" type="ORF">L1987_55964</name>
</gene>